<proteinExistence type="predicted"/>
<dbReference type="HOGENOM" id="CLU_2625753_0_0_1"/>
<dbReference type="eggNOG" id="KOG0679">
    <property type="taxonomic scope" value="Eukaryota"/>
</dbReference>
<name>G7LBP5_MEDTR</name>
<dbReference type="InterPro" id="IPR004000">
    <property type="entry name" value="Actin"/>
</dbReference>
<reference evidence="1 3" key="2">
    <citation type="journal article" date="2014" name="BMC Genomics">
        <title>An improved genome release (version Mt4.0) for the model legume Medicago truncatula.</title>
        <authorList>
            <person name="Tang H."/>
            <person name="Krishnakumar V."/>
            <person name="Bidwell S."/>
            <person name="Rosen B."/>
            <person name="Chan A."/>
            <person name="Zhou S."/>
            <person name="Gentzbittel L."/>
            <person name="Childs K.L."/>
            <person name="Yandell M."/>
            <person name="Gundlach H."/>
            <person name="Mayer K.F."/>
            <person name="Schwartz D.C."/>
            <person name="Town C.D."/>
        </authorList>
    </citation>
    <scope>GENOME REANNOTATION</scope>
    <source>
        <strain evidence="2 3">cv. Jemalong A17</strain>
    </source>
</reference>
<dbReference type="Pfam" id="PF00022">
    <property type="entry name" value="Actin"/>
    <property type="match status" value="1"/>
</dbReference>
<dbReference type="EnsemblPlants" id="AET01217">
    <property type="protein sequence ID" value="AET01217"/>
    <property type="gene ID" value="MTR_8g008540"/>
</dbReference>
<reference evidence="2" key="3">
    <citation type="submission" date="2015-04" db="UniProtKB">
        <authorList>
            <consortium name="EnsemblPlants"/>
        </authorList>
    </citation>
    <scope>IDENTIFICATION</scope>
    <source>
        <strain evidence="2">cv. Jemalong A17</strain>
    </source>
</reference>
<evidence type="ECO:0000313" key="1">
    <source>
        <dbReference type="EMBL" id="AET01217.2"/>
    </source>
</evidence>
<dbReference type="AlphaFoldDB" id="G7LBP5"/>
<dbReference type="EMBL" id="CM001224">
    <property type="protein sequence ID" value="AET01217.2"/>
    <property type="molecule type" value="Genomic_DNA"/>
</dbReference>
<evidence type="ECO:0000313" key="2">
    <source>
        <dbReference type="EnsemblPlants" id="AET01217"/>
    </source>
</evidence>
<accession>A0A0C3XW28</accession>
<protein>
    <submittedName>
        <fullName evidence="1">Actin-related protein ARP4</fullName>
    </submittedName>
</protein>
<dbReference type="InterPro" id="IPR043129">
    <property type="entry name" value="ATPase_NBD"/>
</dbReference>
<dbReference type="SUPFAM" id="SSF53067">
    <property type="entry name" value="Actin-like ATPase domain"/>
    <property type="match status" value="1"/>
</dbReference>
<reference evidence="1 3" key="1">
    <citation type="journal article" date="2011" name="Nature">
        <title>The Medicago genome provides insight into the evolution of rhizobial symbioses.</title>
        <authorList>
            <person name="Young N.D."/>
            <person name="Debelle F."/>
            <person name="Oldroyd G.E."/>
            <person name="Geurts R."/>
            <person name="Cannon S.B."/>
            <person name="Udvardi M.K."/>
            <person name="Benedito V.A."/>
            <person name="Mayer K.F."/>
            <person name="Gouzy J."/>
            <person name="Schoof H."/>
            <person name="Van de Peer Y."/>
            <person name="Proost S."/>
            <person name="Cook D.R."/>
            <person name="Meyers B.C."/>
            <person name="Spannagl M."/>
            <person name="Cheung F."/>
            <person name="De Mita S."/>
            <person name="Krishnakumar V."/>
            <person name="Gundlach H."/>
            <person name="Zhou S."/>
            <person name="Mudge J."/>
            <person name="Bharti A.K."/>
            <person name="Murray J.D."/>
            <person name="Naoumkina M.A."/>
            <person name="Rosen B."/>
            <person name="Silverstein K.A."/>
            <person name="Tang H."/>
            <person name="Rombauts S."/>
            <person name="Zhao P.X."/>
            <person name="Zhou P."/>
            <person name="Barbe V."/>
            <person name="Bardou P."/>
            <person name="Bechner M."/>
            <person name="Bellec A."/>
            <person name="Berger A."/>
            <person name="Berges H."/>
            <person name="Bidwell S."/>
            <person name="Bisseling T."/>
            <person name="Choisne N."/>
            <person name="Couloux A."/>
            <person name="Denny R."/>
            <person name="Deshpande S."/>
            <person name="Dai X."/>
            <person name="Doyle J.J."/>
            <person name="Dudez A.M."/>
            <person name="Farmer A.D."/>
            <person name="Fouteau S."/>
            <person name="Franken C."/>
            <person name="Gibelin C."/>
            <person name="Gish J."/>
            <person name="Goldstein S."/>
            <person name="Gonzalez A.J."/>
            <person name="Green P.J."/>
            <person name="Hallab A."/>
            <person name="Hartog M."/>
            <person name="Hua A."/>
            <person name="Humphray S.J."/>
            <person name="Jeong D.H."/>
            <person name="Jing Y."/>
            <person name="Jocker A."/>
            <person name="Kenton S.M."/>
            <person name="Kim D.J."/>
            <person name="Klee K."/>
            <person name="Lai H."/>
            <person name="Lang C."/>
            <person name="Lin S."/>
            <person name="Macmil S.L."/>
            <person name="Magdelenat G."/>
            <person name="Matthews L."/>
            <person name="McCorrison J."/>
            <person name="Monaghan E.L."/>
            <person name="Mun J.H."/>
            <person name="Najar F.Z."/>
            <person name="Nicholson C."/>
            <person name="Noirot C."/>
            <person name="O'Bleness M."/>
            <person name="Paule C.R."/>
            <person name="Poulain J."/>
            <person name="Prion F."/>
            <person name="Qin B."/>
            <person name="Qu C."/>
            <person name="Retzel E.F."/>
            <person name="Riddle C."/>
            <person name="Sallet E."/>
            <person name="Samain S."/>
            <person name="Samson N."/>
            <person name="Sanders I."/>
            <person name="Saurat O."/>
            <person name="Scarpelli C."/>
            <person name="Schiex T."/>
            <person name="Segurens B."/>
            <person name="Severin A.J."/>
            <person name="Sherrier D.J."/>
            <person name="Shi R."/>
            <person name="Sims S."/>
            <person name="Singer S.R."/>
            <person name="Sinharoy S."/>
            <person name="Sterck L."/>
            <person name="Viollet A."/>
            <person name="Wang B.B."/>
            <person name="Wang K."/>
            <person name="Wang M."/>
            <person name="Wang X."/>
            <person name="Warfsmann J."/>
            <person name="Weissenbach J."/>
            <person name="White D.D."/>
            <person name="White J.D."/>
            <person name="Wiley G.B."/>
            <person name="Wincker P."/>
            <person name="Xing Y."/>
            <person name="Yang L."/>
            <person name="Yao Z."/>
            <person name="Ying F."/>
            <person name="Zhai J."/>
            <person name="Zhou L."/>
            <person name="Zuber A."/>
            <person name="Denarie J."/>
            <person name="Dixon R.A."/>
            <person name="May G.D."/>
            <person name="Schwartz D.C."/>
            <person name="Rogers J."/>
            <person name="Quetier F."/>
            <person name="Town C.D."/>
            <person name="Roe B.A."/>
        </authorList>
    </citation>
    <scope>NUCLEOTIDE SEQUENCE [LARGE SCALE GENOMIC DNA]</scope>
    <source>
        <strain evidence="1">A17</strain>
        <strain evidence="2 3">cv. Jemalong A17</strain>
    </source>
</reference>
<dbReference type="STRING" id="3880.G7LBP5"/>
<organism evidence="1 3">
    <name type="scientific">Medicago truncatula</name>
    <name type="common">Barrel medic</name>
    <name type="synonym">Medicago tribuloides</name>
    <dbReference type="NCBI Taxonomy" id="3880"/>
    <lineage>
        <taxon>Eukaryota</taxon>
        <taxon>Viridiplantae</taxon>
        <taxon>Streptophyta</taxon>
        <taxon>Embryophyta</taxon>
        <taxon>Tracheophyta</taxon>
        <taxon>Spermatophyta</taxon>
        <taxon>Magnoliopsida</taxon>
        <taxon>eudicotyledons</taxon>
        <taxon>Gunneridae</taxon>
        <taxon>Pentapetalae</taxon>
        <taxon>rosids</taxon>
        <taxon>fabids</taxon>
        <taxon>Fabales</taxon>
        <taxon>Fabaceae</taxon>
        <taxon>Papilionoideae</taxon>
        <taxon>50 kb inversion clade</taxon>
        <taxon>NPAAA clade</taxon>
        <taxon>Hologalegina</taxon>
        <taxon>IRL clade</taxon>
        <taxon>Trifolieae</taxon>
        <taxon>Medicago</taxon>
    </lineage>
</organism>
<evidence type="ECO:0000313" key="3">
    <source>
        <dbReference type="Proteomes" id="UP000002051"/>
    </source>
</evidence>
<gene>
    <name evidence="1" type="ordered locus">MTR_8g008540</name>
</gene>
<accession>G7LBP5</accession>
<dbReference type="PaxDb" id="3880-AET01217"/>
<dbReference type="Proteomes" id="UP000002051">
    <property type="component" value="Chromosome 8"/>
</dbReference>
<keyword evidence="3" id="KW-1185">Reference proteome</keyword>
<dbReference type="FunFam" id="3.30.420.40:FF:000058">
    <property type="entry name" value="Putative actin-related protein 5"/>
    <property type="match status" value="1"/>
</dbReference>
<dbReference type="Gene3D" id="3.30.420.40">
    <property type="match status" value="1"/>
</dbReference>
<sequence>MQDALLELSSALPDMKSFILRNNSLCSINCFLTRYYEYIGSVWIGGSILASLGSFQQMWFSKSEYEEHGASYIQRKCP</sequence>